<dbReference type="InterPro" id="IPR008928">
    <property type="entry name" value="6-hairpin_glycosidase_sf"/>
</dbReference>
<dbReference type="KEGG" id="mas:Mahau_0199"/>
<dbReference type="InterPro" id="IPR012341">
    <property type="entry name" value="6hp_glycosidase-like_sf"/>
</dbReference>
<dbReference type="HOGENOM" id="CLU_037722_0_0_9"/>
<dbReference type="EMBL" id="CP002360">
    <property type="protein sequence ID" value="AEE95419.1"/>
    <property type="molecule type" value="Genomic_DNA"/>
</dbReference>
<dbReference type="STRING" id="697281.Mahau_0199"/>
<dbReference type="AlphaFoldDB" id="F3ZWI4"/>
<reference evidence="4 5" key="2">
    <citation type="journal article" date="2011" name="Stand. Genomic Sci.">
        <title>Complete genome sequence of Mahella australiensis type strain (50-1 BON).</title>
        <authorList>
            <person name="Sikorski J."/>
            <person name="Teshima H."/>
            <person name="Nolan M."/>
            <person name="Lucas S."/>
            <person name="Hammon N."/>
            <person name="Deshpande S."/>
            <person name="Cheng J.F."/>
            <person name="Pitluck S."/>
            <person name="Liolios K."/>
            <person name="Pagani I."/>
            <person name="Ivanova N."/>
            <person name="Huntemann M."/>
            <person name="Mavromatis K."/>
            <person name="Ovchinikova G."/>
            <person name="Pati A."/>
            <person name="Tapia R."/>
            <person name="Han C."/>
            <person name="Goodwin L."/>
            <person name="Chen A."/>
            <person name="Palaniappan K."/>
            <person name="Land M."/>
            <person name="Hauser L."/>
            <person name="Ngatchou-Djao O.D."/>
            <person name="Rohde M."/>
            <person name="Pukall R."/>
            <person name="Spring S."/>
            <person name="Abt B."/>
            <person name="Goker M."/>
            <person name="Detter J.C."/>
            <person name="Woyke T."/>
            <person name="Bristow J."/>
            <person name="Markowitz V."/>
            <person name="Hugenholtz P."/>
            <person name="Eisen J.A."/>
            <person name="Kyrpides N.C."/>
            <person name="Klenk H.P."/>
            <person name="Lapidus A."/>
        </authorList>
    </citation>
    <scope>NUCLEOTIDE SEQUENCE [LARGE SCALE GENOMIC DNA]</scope>
    <source>
        <strain evidence="5">DSM 15567 / CIP 107919 / 50-1 BON</strain>
    </source>
</reference>
<dbReference type="InterPro" id="IPR002037">
    <property type="entry name" value="Glyco_hydro_8"/>
</dbReference>
<sequence>MQNGAFYTGKYPNLFAEIGIAQDKIEQKINDTFNTMFFDPEEKIYFETGENMAYMLDTGNNDARTEGMSYGMMMAVQMDRKDIFDRLWLFSKTYMYQSKGKYQGYFAWSVRPDGTKNAEGPAPDGEEYFAMALFFASKRWGDGEPPFDYSVQARDILRHCLHQSEMVEGGEPMWDHSNYYIKFVPEASFSDPSYHLPHFYDLFALLAGEQDMYFWYKAAEASRQYLHLCCDGDTGMAPEYAEFDGTPKRLFHDWQFYSDAYRVAMNIGLDAAWFNKNETLGDIVDKLQAFLSENTTLGEYYAYTIKGEPFDEPAMHPVAIIATTAAGSLAAKGKYGLQWVKDFWELPLRKGDRRYYDNCLYFFSLLMLAGQYRIYI</sequence>
<dbReference type="OrthoDB" id="9803461at2"/>
<evidence type="ECO:0000256" key="2">
    <source>
        <dbReference type="ARBA" id="ARBA00022801"/>
    </source>
</evidence>
<proteinExistence type="inferred from homology"/>
<dbReference type="Proteomes" id="UP000008457">
    <property type="component" value="Chromosome"/>
</dbReference>
<protein>
    <submittedName>
        <fullName evidence="4">Glycoside hydrolase family 8</fullName>
    </submittedName>
</protein>
<dbReference type="eggNOG" id="COG3405">
    <property type="taxonomic scope" value="Bacteria"/>
</dbReference>
<dbReference type="GO" id="GO:0004553">
    <property type="term" value="F:hydrolase activity, hydrolyzing O-glycosyl compounds"/>
    <property type="evidence" value="ECO:0007669"/>
    <property type="project" value="InterPro"/>
</dbReference>
<evidence type="ECO:0000313" key="4">
    <source>
        <dbReference type="EMBL" id="AEE95419.1"/>
    </source>
</evidence>
<keyword evidence="2 4" id="KW-0378">Hydrolase</keyword>
<keyword evidence="3" id="KW-0326">Glycosidase</keyword>
<keyword evidence="5" id="KW-1185">Reference proteome</keyword>
<evidence type="ECO:0000313" key="5">
    <source>
        <dbReference type="Proteomes" id="UP000008457"/>
    </source>
</evidence>
<evidence type="ECO:0000256" key="1">
    <source>
        <dbReference type="ARBA" id="ARBA00009209"/>
    </source>
</evidence>
<organism evidence="4 5">
    <name type="scientific">Mahella australiensis (strain DSM 15567 / CIP 107919 / 50-1 BON)</name>
    <dbReference type="NCBI Taxonomy" id="697281"/>
    <lineage>
        <taxon>Bacteria</taxon>
        <taxon>Bacillati</taxon>
        <taxon>Bacillota</taxon>
        <taxon>Clostridia</taxon>
        <taxon>Thermoanaerobacterales</taxon>
        <taxon>Thermoanaerobacterales Family IV. Incertae Sedis</taxon>
        <taxon>Mahella</taxon>
    </lineage>
</organism>
<comment type="similarity">
    <text evidence="1">Belongs to the glycosyl hydrolase 8 (cellulase D) family.</text>
</comment>
<gene>
    <name evidence="4" type="ordered locus">Mahau_0199</name>
</gene>
<dbReference type="SUPFAM" id="SSF48208">
    <property type="entry name" value="Six-hairpin glycosidases"/>
    <property type="match status" value="1"/>
</dbReference>
<dbReference type="Gene3D" id="1.50.10.10">
    <property type="match status" value="1"/>
</dbReference>
<accession>F3ZWI4</accession>
<dbReference type="GO" id="GO:0005975">
    <property type="term" value="P:carbohydrate metabolic process"/>
    <property type="evidence" value="ECO:0007669"/>
    <property type="project" value="InterPro"/>
</dbReference>
<name>F3ZWI4_MAHA5</name>
<evidence type="ECO:0000256" key="3">
    <source>
        <dbReference type="ARBA" id="ARBA00023295"/>
    </source>
</evidence>
<reference evidence="5" key="1">
    <citation type="submission" date="2010-11" db="EMBL/GenBank/DDBJ databases">
        <title>The complete genome of Mahella australiensis DSM 15567.</title>
        <authorList>
            <consortium name="US DOE Joint Genome Institute (JGI-PGF)"/>
            <person name="Lucas S."/>
            <person name="Copeland A."/>
            <person name="Lapidus A."/>
            <person name="Bruce D."/>
            <person name="Goodwin L."/>
            <person name="Pitluck S."/>
            <person name="Kyrpides N."/>
            <person name="Mavromatis K."/>
            <person name="Pagani I."/>
            <person name="Ivanova N."/>
            <person name="Teshima H."/>
            <person name="Brettin T."/>
            <person name="Detter J.C."/>
            <person name="Han C."/>
            <person name="Tapia R."/>
            <person name="Land M."/>
            <person name="Hauser L."/>
            <person name="Markowitz V."/>
            <person name="Cheng J.-F."/>
            <person name="Hugenholtz P."/>
            <person name="Woyke T."/>
            <person name="Wu D."/>
            <person name="Spring S."/>
            <person name="Pukall R."/>
            <person name="Steenblock K."/>
            <person name="Schneider S."/>
            <person name="Klenk H.-P."/>
            <person name="Eisen J.A."/>
        </authorList>
    </citation>
    <scope>NUCLEOTIDE SEQUENCE [LARGE SCALE GENOMIC DNA]</scope>
    <source>
        <strain evidence="5">DSM 15567 / CIP 107919 / 50-1 BON</strain>
    </source>
</reference>
<dbReference type="Pfam" id="PF01270">
    <property type="entry name" value="Glyco_hydro_8"/>
    <property type="match status" value="1"/>
</dbReference>
<dbReference type="PRINTS" id="PR00735">
    <property type="entry name" value="GLHYDRLASE8"/>
</dbReference>